<proteinExistence type="predicted"/>
<dbReference type="Proteomes" id="UP000217257">
    <property type="component" value="Chromosome"/>
</dbReference>
<dbReference type="EMBL" id="CP022098">
    <property type="protein sequence ID" value="ATB34790.1"/>
    <property type="molecule type" value="Genomic_DNA"/>
</dbReference>
<gene>
    <name evidence="1" type="ORF">CYFUS_000197</name>
</gene>
<sequence length="49" mass="5838">MARLFPEREDKEERQSTKCRSAVWDNDYLTVVLKSKAPNIWMFSLDMNS</sequence>
<evidence type="ECO:0000313" key="2">
    <source>
        <dbReference type="Proteomes" id="UP000217257"/>
    </source>
</evidence>
<dbReference type="AlphaFoldDB" id="A0A250IU69"/>
<name>A0A250IU69_9BACT</name>
<organism evidence="1 2">
    <name type="scientific">Cystobacter fuscus</name>
    <dbReference type="NCBI Taxonomy" id="43"/>
    <lineage>
        <taxon>Bacteria</taxon>
        <taxon>Pseudomonadati</taxon>
        <taxon>Myxococcota</taxon>
        <taxon>Myxococcia</taxon>
        <taxon>Myxococcales</taxon>
        <taxon>Cystobacterineae</taxon>
        <taxon>Archangiaceae</taxon>
        <taxon>Cystobacter</taxon>
    </lineage>
</organism>
<dbReference type="KEGG" id="cfus:CYFUS_000197"/>
<reference evidence="1 2" key="1">
    <citation type="submission" date="2017-06" db="EMBL/GenBank/DDBJ databases">
        <title>Sequencing and comparative analysis of myxobacterial genomes.</title>
        <authorList>
            <person name="Rupp O."/>
            <person name="Goesmann A."/>
            <person name="Sogaard-Andersen L."/>
        </authorList>
    </citation>
    <scope>NUCLEOTIDE SEQUENCE [LARGE SCALE GENOMIC DNA]</scope>
    <source>
        <strain evidence="1 2">DSM 52655</strain>
    </source>
</reference>
<evidence type="ECO:0000313" key="1">
    <source>
        <dbReference type="EMBL" id="ATB34790.1"/>
    </source>
</evidence>
<accession>A0A250IU69</accession>
<protein>
    <submittedName>
        <fullName evidence="1">Uncharacterized protein</fullName>
    </submittedName>
</protein>
<dbReference type="RefSeq" id="WP_157758152.1">
    <property type="nucleotide sequence ID" value="NZ_CP022098.1"/>
</dbReference>